<gene>
    <name evidence="2" type="ORF">H696_00725</name>
</gene>
<proteinExistence type="predicted"/>
<name>A0A058ZI31_FONAL</name>
<feature type="compositionally biased region" description="Basic residues" evidence="1">
    <location>
        <begin position="168"/>
        <end position="179"/>
    </location>
</feature>
<feature type="region of interest" description="Disordered" evidence="1">
    <location>
        <begin position="149"/>
        <end position="179"/>
    </location>
</feature>
<dbReference type="RefSeq" id="XP_009492883.1">
    <property type="nucleotide sequence ID" value="XM_009494608.1"/>
</dbReference>
<dbReference type="AlphaFoldDB" id="A0A058ZI31"/>
<sequence length="179" mass="20114">MLSRVSLFAGRALHVQATAAAAVRPATQPLIARLFSSPAASDSAAQDDWFDNTEDLLMAKFSRSPKITLSVDPNKDLKYKERPLFGKPVLRVPDLPMPLFRQTVVYSDGSSRILLSGSPRRIFRSSNDVTSHPRWQPGTEENVRLLELDQLSAKRTRRNTAQQYATKRAARKKAPRKKK</sequence>
<accession>A0A058ZI31</accession>
<dbReference type="Proteomes" id="UP000030693">
    <property type="component" value="Unassembled WGS sequence"/>
</dbReference>
<dbReference type="Gene3D" id="6.20.130.10">
    <property type="match status" value="1"/>
</dbReference>
<dbReference type="GeneID" id="20525450"/>
<reference evidence="2" key="1">
    <citation type="submission" date="2013-04" db="EMBL/GenBank/DDBJ databases">
        <title>The Genome Sequence of Fonticula alba ATCC 38817.</title>
        <authorList>
            <consortium name="The Broad Institute Genomics Platform"/>
            <person name="Russ C."/>
            <person name="Cuomo C."/>
            <person name="Burger G."/>
            <person name="Gray M.W."/>
            <person name="Holland P.W.H."/>
            <person name="King N."/>
            <person name="Lang F.B.F."/>
            <person name="Roger A.J."/>
            <person name="Ruiz-Trillo I."/>
            <person name="Brown M."/>
            <person name="Walker B."/>
            <person name="Young S."/>
            <person name="Zeng Q."/>
            <person name="Gargeya S."/>
            <person name="Fitzgerald M."/>
            <person name="Haas B."/>
            <person name="Abouelleil A."/>
            <person name="Allen A.W."/>
            <person name="Alvarado L."/>
            <person name="Arachchi H.M."/>
            <person name="Berlin A.M."/>
            <person name="Chapman S.B."/>
            <person name="Gainer-Dewar J."/>
            <person name="Goldberg J."/>
            <person name="Griggs A."/>
            <person name="Gujja S."/>
            <person name="Hansen M."/>
            <person name="Howarth C."/>
            <person name="Imamovic A."/>
            <person name="Ireland A."/>
            <person name="Larimer J."/>
            <person name="McCowan C."/>
            <person name="Murphy C."/>
            <person name="Pearson M."/>
            <person name="Poon T.W."/>
            <person name="Priest M."/>
            <person name="Roberts A."/>
            <person name="Saif S."/>
            <person name="Shea T."/>
            <person name="Sisk P."/>
            <person name="Sykes S."/>
            <person name="Wortman J."/>
            <person name="Nusbaum C."/>
            <person name="Birren B."/>
        </authorList>
    </citation>
    <scope>NUCLEOTIDE SEQUENCE [LARGE SCALE GENOMIC DNA]</scope>
    <source>
        <strain evidence="2">ATCC 38817</strain>
    </source>
</reference>
<evidence type="ECO:0000313" key="2">
    <source>
        <dbReference type="EMBL" id="KCV73182.1"/>
    </source>
</evidence>
<keyword evidence="3" id="KW-1185">Reference proteome</keyword>
<evidence type="ECO:0000256" key="1">
    <source>
        <dbReference type="SAM" id="MobiDB-lite"/>
    </source>
</evidence>
<dbReference type="OrthoDB" id="5587740at2759"/>
<dbReference type="EMBL" id="KB932201">
    <property type="protein sequence ID" value="KCV73182.1"/>
    <property type="molecule type" value="Genomic_DNA"/>
</dbReference>
<protein>
    <submittedName>
        <fullName evidence="2">Uncharacterized protein</fullName>
    </submittedName>
</protein>
<organism evidence="2">
    <name type="scientific">Fonticula alba</name>
    <name type="common">Slime mold</name>
    <dbReference type="NCBI Taxonomy" id="691883"/>
    <lineage>
        <taxon>Eukaryota</taxon>
        <taxon>Rotosphaerida</taxon>
        <taxon>Fonticulaceae</taxon>
        <taxon>Fonticula</taxon>
    </lineage>
</organism>
<evidence type="ECO:0000313" key="3">
    <source>
        <dbReference type="Proteomes" id="UP000030693"/>
    </source>
</evidence>